<proteinExistence type="predicted"/>
<dbReference type="Proteomes" id="UP000470926">
    <property type="component" value="Unassembled WGS sequence"/>
</dbReference>
<sequence>MDIYETMLGIALRSSRYIDDEWFQTNPRDRYGLWHRPLAGREDIYARTGIDLQDATRLPHNRFNAMKALVAYHNGHWGGLPPAPGDLWRLACIASGYGDPTGRPEPEPLRETDLDTTEWGKVIDWDDLPPESGPYGRAYDPAAALRKASAASR</sequence>
<name>A0A6I0V8G6_BIFAD</name>
<gene>
    <name evidence="1" type="ORF">GA542_10085</name>
</gene>
<evidence type="ECO:0000313" key="1">
    <source>
        <dbReference type="EMBL" id="KAB6028198.1"/>
    </source>
</evidence>
<accession>A0A6I0V8G6</accession>
<comment type="caution">
    <text evidence="1">The sequence shown here is derived from an EMBL/GenBank/DDBJ whole genome shotgun (WGS) entry which is preliminary data.</text>
</comment>
<organism evidence="1 2">
    <name type="scientific">Bifidobacterium adolescentis</name>
    <dbReference type="NCBI Taxonomy" id="1680"/>
    <lineage>
        <taxon>Bacteria</taxon>
        <taxon>Bacillati</taxon>
        <taxon>Actinomycetota</taxon>
        <taxon>Actinomycetes</taxon>
        <taxon>Bifidobacteriales</taxon>
        <taxon>Bifidobacteriaceae</taxon>
        <taxon>Bifidobacterium</taxon>
    </lineage>
</organism>
<dbReference type="AlphaFoldDB" id="A0A6I0V8G6"/>
<reference evidence="1 2" key="1">
    <citation type="journal article" date="2019" name="Nat. Med.">
        <title>A library of human gut bacterial isolates paired with longitudinal multiomics data enables mechanistic microbiome research.</title>
        <authorList>
            <person name="Poyet M."/>
            <person name="Groussin M."/>
            <person name="Gibbons S.M."/>
            <person name="Avila-Pacheco J."/>
            <person name="Jiang X."/>
            <person name="Kearney S.M."/>
            <person name="Perrotta A.R."/>
            <person name="Berdy B."/>
            <person name="Zhao S."/>
            <person name="Lieberman T.D."/>
            <person name="Swanson P.K."/>
            <person name="Smith M."/>
            <person name="Roesemann S."/>
            <person name="Alexander J.E."/>
            <person name="Rich S.A."/>
            <person name="Livny J."/>
            <person name="Vlamakis H."/>
            <person name="Clish C."/>
            <person name="Bullock K."/>
            <person name="Deik A."/>
            <person name="Scott J."/>
            <person name="Pierce K.A."/>
            <person name="Xavier R.J."/>
            <person name="Alm E.J."/>
        </authorList>
    </citation>
    <scope>NUCLEOTIDE SEQUENCE [LARGE SCALE GENOMIC DNA]</scope>
    <source>
        <strain evidence="1 2">BIOML-A26</strain>
    </source>
</reference>
<evidence type="ECO:0000313" key="2">
    <source>
        <dbReference type="Proteomes" id="UP000470926"/>
    </source>
</evidence>
<protein>
    <submittedName>
        <fullName evidence="1">Uncharacterized protein</fullName>
    </submittedName>
</protein>
<dbReference type="EMBL" id="WDFR01000010">
    <property type="protein sequence ID" value="KAB6028198.1"/>
    <property type="molecule type" value="Genomic_DNA"/>
</dbReference>